<feature type="transmembrane region" description="Helical" evidence="1">
    <location>
        <begin position="174"/>
        <end position="193"/>
    </location>
</feature>
<protein>
    <submittedName>
        <fullName evidence="2">Uncharacterized protein</fullName>
    </submittedName>
</protein>
<evidence type="ECO:0000256" key="1">
    <source>
        <dbReference type="SAM" id="Phobius"/>
    </source>
</evidence>
<dbReference type="RefSeq" id="WP_337694333.1">
    <property type="nucleotide sequence ID" value="NZ_JBBEGN010000003.1"/>
</dbReference>
<feature type="transmembrane region" description="Helical" evidence="1">
    <location>
        <begin position="27"/>
        <end position="45"/>
    </location>
</feature>
<accession>A0ABU8MK87</accession>
<name>A0ABU8MK87_9PSEU</name>
<evidence type="ECO:0000313" key="2">
    <source>
        <dbReference type="EMBL" id="MEJ2867723.1"/>
    </source>
</evidence>
<proteinExistence type="predicted"/>
<gene>
    <name evidence="2" type="ORF">WCD74_08110</name>
</gene>
<keyword evidence="1" id="KW-0472">Membrane</keyword>
<keyword evidence="1" id="KW-1133">Transmembrane helix</keyword>
<keyword evidence="3" id="KW-1185">Reference proteome</keyword>
<keyword evidence="1" id="KW-0812">Transmembrane</keyword>
<reference evidence="2 3" key="1">
    <citation type="submission" date="2024-03" db="EMBL/GenBank/DDBJ databases">
        <title>Actinomycetospora sp. OC33-EN08, a novel actinomycete isolated from wild orchid (Aerides multiflora).</title>
        <authorList>
            <person name="Suriyachadkun C."/>
        </authorList>
    </citation>
    <scope>NUCLEOTIDE SEQUENCE [LARGE SCALE GENOMIC DNA]</scope>
    <source>
        <strain evidence="2 3">OC33-EN08</strain>
    </source>
</reference>
<feature type="transmembrane region" description="Helical" evidence="1">
    <location>
        <begin position="120"/>
        <end position="142"/>
    </location>
</feature>
<feature type="transmembrane region" description="Helical" evidence="1">
    <location>
        <begin position="85"/>
        <end position="105"/>
    </location>
</feature>
<feature type="transmembrane region" description="Helical" evidence="1">
    <location>
        <begin position="51"/>
        <end position="73"/>
    </location>
</feature>
<sequence>MTSTSLHPATATPAAGRDRELHRARTAGGVLTVGALAFAATPLLGDRGGQAVDVVATMFQVGIWFLVATMWRTHATGRSRLARSMLVVEMGLLSLASLASVLMLLPDAIGKSDPVMVLDVFWPLSMLGMAVVGVKVAVAGVWRGALRCWPAVAETWVLFVIPSIVVFGEVVGGVVAAAHLMVGYAVLGLLLVLRPDLTRG</sequence>
<dbReference type="EMBL" id="JBBEGN010000003">
    <property type="protein sequence ID" value="MEJ2867723.1"/>
    <property type="molecule type" value="Genomic_DNA"/>
</dbReference>
<evidence type="ECO:0000313" key="3">
    <source>
        <dbReference type="Proteomes" id="UP001385809"/>
    </source>
</evidence>
<dbReference type="Proteomes" id="UP001385809">
    <property type="component" value="Unassembled WGS sequence"/>
</dbReference>
<feature type="transmembrane region" description="Helical" evidence="1">
    <location>
        <begin position="149"/>
        <end position="168"/>
    </location>
</feature>
<organism evidence="2 3">
    <name type="scientific">Actinomycetospora aurantiaca</name>
    <dbReference type="NCBI Taxonomy" id="3129233"/>
    <lineage>
        <taxon>Bacteria</taxon>
        <taxon>Bacillati</taxon>
        <taxon>Actinomycetota</taxon>
        <taxon>Actinomycetes</taxon>
        <taxon>Pseudonocardiales</taxon>
        <taxon>Pseudonocardiaceae</taxon>
        <taxon>Actinomycetospora</taxon>
    </lineage>
</organism>
<comment type="caution">
    <text evidence="2">The sequence shown here is derived from an EMBL/GenBank/DDBJ whole genome shotgun (WGS) entry which is preliminary data.</text>
</comment>